<reference evidence="2 3" key="1">
    <citation type="submission" date="2009-01" db="EMBL/GenBank/DDBJ databases">
        <authorList>
            <person name="Qin X."/>
            <person name="Bachman B."/>
            <person name="Battles P."/>
            <person name="Bell A."/>
            <person name="Bess C."/>
            <person name="Bickham C."/>
            <person name="Chaboub L."/>
            <person name="Chen D."/>
            <person name="Coyle M."/>
            <person name="Deiros D.R."/>
            <person name="Dinh H."/>
            <person name="Forbes L."/>
            <person name="Fowler G."/>
            <person name="Francisco L."/>
            <person name="Fu Q."/>
            <person name="Gubbala S."/>
            <person name="Hale W."/>
            <person name="Han Y."/>
            <person name="Hemphill L."/>
            <person name="Highlander S.K."/>
            <person name="Hirani K."/>
            <person name="Hogues M."/>
            <person name="Jackson L."/>
            <person name="Jakkamsetti A."/>
            <person name="Javaid M."/>
            <person name="Jiang H."/>
            <person name="Korchina V."/>
            <person name="Kovar C."/>
            <person name="Lara F."/>
            <person name="Lee S."/>
            <person name="Mata R."/>
            <person name="Mathew T."/>
            <person name="Moen C."/>
            <person name="Morales K."/>
            <person name="Munidasa M."/>
            <person name="Nazareth L."/>
            <person name="Ngo R."/>
            <person name="Nguyen L."/>
            <person name="Okwuonu G."/>
            <person name="Ongeri F."/>
            <person name="Patil S."/>
            <person name="Petrosino J."/>
            <person name="Pham C."/>
            <person name="Pham P."/>
            <person name="Pu L.-L."/>
            <person name="Puazo M."/>
            <person name="Raj R."/>
            <person name="Reid J."/>
            <person name="Rouhana J."/>
            <person name="Saada N."/>
            <person name="Shang Y."/>
            <person name="Simmons D."/>
            <person name="Thornton R."/>
            <person name="Warren J."/>
            <person name="Weissenberger G."/>
            <person name="Zhang J."/>
            <person name="Zhang L."/>
            <person name="Zhou C."/>
            <person name="Zhu D."/>
            <person name="Muzny D."/>
            <person name="Worley K."/>
            <person name="Gibbs R."/>
        </authorList>
    </citation>
    <scope>NUCLEOTIDE SEQUENCE [LARGE SCALE GENOMIC DNA]</scope>
    <source>
        <strain evidence="2 3">DSM 16047</strain>
    </source>
</reference>
<gene>
    <name evidence="2" type="ORF">HMPREF0548_0327</name>
</gene>
<keyword evidence="1" id="KW-0812">Transmembrane</keyword>
<dbReference type="STRING" id="525365.HMPREF0548_0327"/>
<dbReference type="RefSeq" id="WP_007126516.1">
    <property type="nucleotide sequence ID" value="NZ_AZFO01000001.1"/>
</dbReference>
<dbReference type="Proteomes" id="UP000005583">
    <property type="component" value="Unassembled WGS sequence"/>
</dbReference>
<feature type="transmembrane region" description="Helical" evidence="1">
    <location>
        <begin position="292"/>
        <end position="310"/>
    </location>
</feature>
<feature type="transmembrane region" description="Helical" evidence="1">
    <location>
        <begin position="233"/>
        <end position="252"/>
    </location>
</feature>
<name>C2EKR9_9LACO</name>
<accession>C2EKR9</accession>
<feature type="transmembrane region" description="Helical" evidence="1">
    <location>
        <begin position="382"/>
        <end position="403"/>
    </location>
</feature>
<feature type="transmembrane region" description="Helical" evidence="1">
    <location>
        <begin position="133"/>
        <end position="152"/>
    </location>
</feature>
<dbReference type="HOGENOM" id="CLU_008413_3_0_9"/>
<dbReference type="eggNOG" id="COG4485">
    <property type="taxonomic scope" value="Bacteria"/>
</dbReference>
<feature type="transmembrane region" description="Helical" evidence="1">
    <location>
        <begin position="322"/>
        <end position="344"/>
    </location>
</feature>
<feature type="transmembrane region" description="Helical" evidence="1">
    <location>
        <begin position="184"/>
        <end position="212"/>
    </location>
</feature>
<dbReference type="PANTHER" id="PTHR38454">
    <property type="entry name" value="INTEGRAL MEMBRANE PROTEIN-RELATED"/>
    <property type="match status" value="1"/>
</dbReference>
<feature type="transmembrane region" description="Helical" evidence="1">
    <location>
        <begin position="16"/>
        <end position="36"/>
    </location>
</feature>
<evidence type="ECO:0000313" key="3">
    <source>
        <dbReference type="Proteomes" id="UP000005583"/>
    </source>
</evidence>
<evidence type="ECO:0000313" key="2">
    <source>
        <dbReference type="EMBL" id="EEJ72866.1"/>
    </source>
</evidence>
<feature type="transmembrane region" description="Helical" evidence="1">
    <location>
        <begin position="838"/>
        <end position="858"/>
    </location>
</feature>
<dbReference type="Pfam" id="PF09586">
    <property type="entry name" value="YfhO"/>
    <property type="match status" value="1"/>
</dbReference>
<feature type="transmembrane region" description="Helical" evidence="1">
    <location>
        <begin position="409"/>
        <end position="428"/>
    </location>
</feature>
<comment type="caution">
    <text evidence="2">The sequence shown here is derived from an EMBL/GenBank/DDBJ whole genome shotgun (WGS) entry which is preliminary data.</text>
</comment>
<organism evidence="2 3">
    <name type="scientific">Lactobacillus ultunensis DSM 16047</name>
    <dbReference type="NCBI Taxonomy" id="525365"/>
    <lineage>
        <taxon>Bacteria</taxon>
        <taxon>Bacillati</taxon>
        <taxon>Bacillota</taxon>
        <taxon>Bacilli</taxon>
        <taxon>Lactobacillales</taxon>
        <taxon>Lactobacillaceae</taxon>
        <taxon>Lactobacillus</taxon>
    </lineage>
</organism>
<keyword evidence="1" id="KW-1133">Transmembrane helix</keyword>
<evidence type="ECO:0000256" key="1">
    <source>
        <dbReference type="SAM" id="Phobius"/>
    </source>
</evidence>
<keyword evidence="1" id="KW-0472">Membrane</keyword>
<dbReference type="EMBL" id="ACGU01000014">
    <property type="protein sequence ID" value="EEJ72866.1"/>
    <property type="molecule type" value="Genomic_DNA"/>
</dbReference>
<feature type="transmembrane region" description="Helical" evidence="1">
    <location>
        <begin position="435"/>
        <end position="459"/>
    </location>
</feature>
<keyword evidence="3" id="KW-1185">Reference proteome</keyword>
<feature type="transmembrane region" description="Helical" evidence="1">
    <location>
        <begin position="107"/>
        <end position="127"/>
    </location>
</feature>
<dbReference type="PANTHER" id="PTHR38454:SF1">
    <property type="entry name" value="INTEGRAL MEMBRANE PROTEIN"/>
    <property type="match status" value="1"/>
</dbReference>
<sequence length="862" mass="99397">MNKFFNMHRLSLNKETVLYLISFILPGLIFLSYFFYTRNGVLTVDLGQQYVDFLAFFRQNLFTHPLKLIYSFSNGLGGSMLGTDAYYLFSPFNLILFFLPQHFLPEAILLIIALKIATAGLTSYYYWQKKIENNFYALAASAAYALSGYTVANHFNLMWLDSVLFLPLLIDAIDQLLAKRKDHLLLITFALWFTNFYTAFMALAFGFFYLLTKIFFITKKERWLLLGQYFKKSILGSFLDAFMLIPVAAEMLQGKAASSASWSLGFQFTPYKELAKLADGAYDFHEMQEGMPNIYITLPFLLLTILYFLSKKIDWQHKLANGTLLIFLITSLFWTPLVLIWHLGQFPVWYPGRFSFVLIFFALNLSITILNKKEQITPWQIGILAALAVGLILFICLDAKSFAFLSKDAQISSAAFLALGILFIGFIFHRNDFSAPFFCLVIELELITNLVLSLGNLAYQKNYDYQNFAKNTNQVTQYEASHDSYLYRTEKTFYRSDDDPFTANYYGLSSFNSISDQRVLNLINNLGFVNNSNSYTNFGGTPITDDLFGVKYYILPNNDITPLKSKKQMKYDNQNQRIDVGDYQIEKRFNQLILLKNKSALPLLFLSPNSTRRIKLDPTDITSNQNKFFEAVTGLKENLFHNVIWPDAKKINASGWQGGWMQYSRKKNSNESRIIFNFKPQTNDSYYLELPGDVDDNSVDMSINGSSVDVSVRDQNTRLINLGSRQRGQRIQIVFTLKNNDLNLNAANLWRLDTNKLEHQIAVFKQNQPSFKQTSALILKSDSFTTKKAMTMNSTIPNNNNWLVLDNNKIVHKNKTLFMNTFLNFKLARGKHRITLIYIPWVFLIGILISIITFWFILKIRK</sequence>
<protein>
    <submittedName>
        <fullName evidence="2">Bacterial membrane protein YfhO</fullName>
    </submittedName>
</protein>
<dbReference type="AlphaFoldDB" id="C2EKR9"/>
<proteinExistence type="predicted"/>
<dbReference type="OrthoDB" id="9815466at2"/>
<dbReference type="InterPro" id="IPR018580">
    <property type="entry name" value="Uncharacterised_YfhO"/>
</dbReference>
<feature type="transmembrane region" description="Helical" evidence="1">
    <location>
        <begin position="350"/>
        <end position="370"/>
    </location>
</feature>